<keyword evidence="2" id="KW-1185">Reference proteome</keyword>
<evidence type="ECO:0000313" key="2">
    <source>
        <dbReference type="Proteomes" id="UP000274593"/>
    </source>
</evidence>
<reference evidence="1 2" key="1">
    <citation type="submission" date="2018-09" db="EMBL/GenBank/DDBJ databases">
        <title>Insights into the microbiota of Asian seabass (Lates calcarifer) with tenacibaculosis symptoms and description of sp. nov. Tenacibaculum singaporense.</title>
        <authorList>
            <person name="Miyake S."/>
            <person name="Soh M."/>
            <person name="Azman M.N."/>
            <person name="Ngoh S.Y."/>
            <person name="Orban L."/>
        </authorList>
    </citation>
    <scope>NUCLEOTIDE SEQUENCE [LARGE SCALE GENOMIC DNA]</scope>
    <source>
        <strain evidence="1 2">DSM 106434</strain>
    </source>
</reference>
<dbReference type="Proteomes" id="UP000274593">
    <property type="component" value="Chromosome"/>
</dbReference>
<name>A0A3Q8RP01_9FLAO</name>
<gene>
    <name evidence="1" type="ORF">D6T69_02970</name>
</gene>
<sequence length="106" mass="12319">MKELVEKIKKDVEYMESTHVNDPKIDVLLDEIEQVLLKKPSVTIELLNQLDLVSIEWICSRFEKVSYELQSKEFIDCLDGLIDKFSPNINGFKNEVIEAKEAYQAL</sequence>
<dbReference type="KEGG" id="tsig:D6T69_02970"/>
<dbReference type="AlphaFoldDB" id="A0A3Q8RP01"/>
<evidence type="ECO:0000313" key="1">
    <source>
        <dbReference type="EMBL" id="AZJ34546.1"/>
    </source>
</evidence>
<proteinExistence type="predicted"/>
<accession>A0A3Q8RP01</accession>
<organism evidence="1 2">
    <name type="scientific">Tenacibaculum singaporense</name>
    <dbReference type="NCBI Taxonomy" id="2358479"/>
    <lineage>
        <taxon>Bacteria</taxon>
        <taxon>Pseudomonadati</taxon>
        <taxon>Bacteroidota</taxon>
        <taxon>Flavobacteriia</taxon>
        <taxon>Flavobacteriales</taxon>
        <taxon>Flavobacteriaceae</taxon>
        <taxon>Tenacibaculum</taxon>
    </lineage>
</organism>
<dbReference type="RefSeq" id="WP_073182395.1">
    <property type="nucleotide sequence ID" value="NZ_CP032548.1"/>
</dbReference>
<dbReference type="EMBL" id="CP032548">
    <property type="protein sequence ID" value="AZJ34546.1"/>
    <property type="molecule type" value="Genomic_DNA"/>
</dbReference>
<protein>
    <submittedName>
        <fullName evidence="1">Uncharacterized protein</fullName>
    </submittedName>
</protein>